<gene>
    <name evidence="4" type="ORF">J2X04_002072</name>
</gene>
<evidence type="ECO:0000259" key="3">
    <source>
        <dbReference type="Pfam" id="PF13511"/>
    </source>
</evidence>
<evidence type="ECO:0000256" key="1">
    <source>
        <dbReference type="SAM" id="MobiDB-lite"/>
    </source>
</evidence>
<feature type="domain" description="DUF4124" evidence="3">
    <location>
        <begin position="15"/>
        <end position="63"/>
    </location>
</feature>
<dbReference type="Pfam" id="PF13511">
    <property type="entry name" value="DUF4124"/>
    <property type="match status" value="1"/>
</dbReference>
<evidence type="ECO:0000256" key="2">
    <source>
        <dbReference type="SAM" id="SignalP"/>
    </source>
</evidence>
<dbReference type="RefSeq" id="WP_310054047.1">
    <property type="nucleotide sequence ID" value="NZ_JAVDVW010000002.1"/>
</dbReference>
<name>A0ABU1VQD9_9GAMM</name>
<protein>
    <recommendedName>
        <fullName evidence="3">DUF4124 domain-containing protein</fullName>
    </recommendedName>
</protein>
<keyword evidence="5" id="KW-1185">Reference proteome</keyword>
<feature type="chain" id="PRO_5047533187" description="DUF4124 domain-containing protein" evidence="2">
    <location>
        <begin position="26"/>
        <end position="200"/>
    </location>
</feature>
<organism evidence="4 5">
    <name type="scientific">Agrilutibacter niabensis</name>
    <dbReference type="NCBI Taxonomy" id="380628"/>
    <lineage>
        <taxon>Bacteria</taxon>
        <taxon>Pseudomonadati</taxon>
        <taxon>Pseudomonadota</taxon>
        <taxon>Gammaproteobacteria</taxon>
        <taxon>Lysobacterales</taxon>
        <taxon>Lysobacteraceae</taxon>
        <taxon>Agrilutibacter</taxon>
    </lineage>
</organism>
<reference evidence="4 5" key="1">
    <citation type="submission" date="2023-07" db="EMBL/GenBank/DDBJ databases">
        <title>Sorghum-associated microbial communities from plants grown in Nebraska, USA.</title>
        <authorList>
            <person name="Schachtman D."/>
        </authorList>
    </citation>
    <scope>NUCLEOTIDE SEQUENCE [LARGE SCALE GENOMIC DNA]</scope>
    <source>
        <strain evidence="4 5">BE187</strain>
    </source>
</reference>
<evidence type="ECO:0000313" key="4">
    <source>
        <dbReference type="EMBL" id="MDR7099691.1"/>
    </source>
</evidence>
<accession>A0ABU1VQD9</accession>
<keyword evidence="2" id="KW-0732">Signal</keyword>
<dbReference type="InterPro" id="IPR025392">
    <property type="entry name" value="DUF4124"/>
</dbReference>
<proteinExistence type="predicted"/>
<sequence length="200" mass="21971">MLLRPLQLFVLACTLAALWPQVAHADVRRCVTADGQTIFTDRMCGEVDAVERPAHVDAPPTAAVRRVGGCARTLQDLVFEVNGAIETRDANRLAGVYHWPGTSADEGYRIWTRLDVVANRPLVDIVPVMPNRPDGGTENTSNDAGTAAPAKPVDAELYPQTAVRRNPVALRVEQTLDHSATPARTVFGLTHYFGCWWLRF</sequence>
<dbReference type="Proteomes" id="UP001267878">
    <property type="component" value="Unassembled WGS sequence"/>
</dbReference>
<comment type="caution">
    <text evidence="4">The sequence shown here is derived from an EMBL/GenBank/DDBJ whole genome shotgun (WGS) entry which is preliminary data.</text>
</comment>
<feature type="signal peptide" evidence="2">
    <location>
        <begin position="1"/>
        <end position="25"/>
    </location>
</feature>
<evidence type="ECO:0000313" key="5">
    <source>
        <dbReference type="Proteomes" id="UP001267878"/>
    </source>
</evidence>
<dbReference type="EMBL" id="JAVDVW010000002">
    <property type="protein sequence ID" value="MDR7099691.1"/>
    <property type="molecule type" value="Genomic_DNA"/>
</dbReference>
<feature type="region of interest" description="Disordered" evidence="1">
    <location>
        <begin position="128"/>
        <end position="153"/>
    </location>
</feature>